<dbReference type="InterPro" id="IPR002889">
    <property type="entry name" value="WSC_carb-bd"/>
</dbReference>
<dbReference type="SMART" id="SM00321">
    <property type="entry name" value="WSC"/>
    <property type="match status" value="1"/>
</dbReference>
<comment type="caution">
    <text evidence="2">The sequence shown here is derived from an EMBL/GenBank/DDBJ whole genome shotgun (WGS) entry which is preliminary data.</text>
</comment>
<dbReference type="EMBL" id="ASPP01013183">
    <property type="protein sequence ID" value="ETO19897.1"/>
    <property type="molecule type" value="Genomic_DNA"/>
</dbReference>
<dbReference type="Pfam" id="PF01822">
    <property type="entry name" value="WSC"/>
    <property type="match status" value="1"/>
</dbReference>
<protein>
    <recommendedName>
        <fullName evidence="1">WSC domain-containing protein</fullName>
    </recommendedName>
</protein>
<evidence type="ECO:0000313" key="3">
    <source>
        <dbReference type="Proteomes" id="UP000023152"/>
    </source>
</evidence>
<organism evidence="2 3">
    <name type="scientific">Reticulomyxa filosa</name>
    <dbReference type="NCBI Taxonomy" id="46433"/>
    <lineage>
        <taxon>Eukaryota</taxon>
        <taxon>Sar</taxon>
        <taxon>Rhizaria</taxon>
        <taxon>Retaria</taxon>
        <taxon>Foraminifera</taxon>
        <taxon>Monothalamids</taxon>
        <taxon>Reticulomyxidae</taxon>
        <taxon>Reticulomyxa</taxon>
    </lineage>
</organism>
<dbReference type="Proteomes" id="UP000023152">
    <property type="component" value="Unassembled WGS sequence"/>
</dbReference>
<keyword evidence="3" id="KW-1185">Reference proteome</keyword>
<accession>X6N3N3</accession>
<evidence type="ECO:0000259" key="1">
    <source>
        <dbReference type="PROSITE" id="PS51212"/>
    </source>
</evidence>
<feature type="domain" description="WSC" evidence="1">
    <location>
        <begin position="117"/>
        <end position="215"/>
    </location>
</feature>
<proteinExistence type="predicted"/>
<reference evidence="2 3" key="1">
    <citation type="journal article" date="2013" name="Curr. Biol.">
        <title>The Genome of the Foraminiferan Reticulomyxa filosa.</title>
        <authorList>
            <person name="Glockner G."/>
            <person name="Hulsmann N."/>
            <person name="Schleicher M."/>
            <person name="Noegel A.A."/>
            <person name="Eichinger L."/>
            <person name="Gallinger C."/>
            <person name="Pawlowski J."/>
            <person name="Sierra R."/>
            <person name="Euteneuer U."/>
            <person name="Pillet L."/>
            <person name="Moustafa A."/>
            <person name="Platzer M."/>
            <person name="Groth M."/>
            <person name="Szafranski K."/>
            <person name="Schliwa M."/>
        </authorList>
    </citation>
    <scope>NUCLEOTIDE SEQUENCE [LARGE SCALE GENOMIC DNA]</scope>
</reference>
<dbReference type="InterPro" id="IPR013320">
    <property type="entry name" value="ConA-like_dom_sf"/>
</dbReference>
<dbReference type="PROSITE" id="PS51212">
    <property type="entry name" value="WSC"/>
    <property type="match status" value="1"/>
</dbReference>
<dbReference type="Pfam" id="PF13385">
    <property type="entry name" value="Laminin_G_3"/>
    <property type="match status" value="1"/>
</dbReference>
<dbReference type="Gene3D" id="2.60.120.200">
    <property type="match status" value="1"/>
</dbReference>
<dbReference type="AlphaFoldDB" id="X6N3N3"/>
<evidence type="ECO:0000313" key="2">
    <source>
        <dbReference type="EMBL" id="ETO19897.1"/>
    </source>
</evidence>
<name>X6N3N3_RETFI</name>
<sequence length="247" mass="27298">MKIVPHSNHLRSASQFGGKEQGYSLSNSAVKYNEWHHIVFTWDNSTKQQRFYVDGALVLIDTYQVVSAVANSALYIGDHTDSTKSTYYALGGKMKQIRLYDNVISPEVISSISAAAAYVYDGCYADTSGKTLFHGKKFESAMLTPEQCYATCLSFYSSYFALIGGNTCQCSNGTTESIPKTATSSSNCVEQCYGDGDYTCGGESGSSVYSVYQINTLCHNYYWRDYIFNATENTIDVANSAKMLDYI</sequence>
<dbReference type="SUPFAM" id="SSF49899">
    <property type="entry name" value="Concanavalin A-like lectins/glucanases"/>
    <property type="match status" value="1"/>
</dbReference>
<gene>
    <name evidence="2" type="ORF">RFI_17327</name>
</gene>